<dbReference type="SUPFAM" id="SSF52518">
    <property type="entry name" value="Thiamin diphosphate-binding fold (THDP-binding)"/>
    <property type="match status" value="1"/>
</dbReference>
<dbReference type="InterPro" id="IPR009014">
    <property type="entry name" value="Transketo_C/PFOR_II"/>
</dbReference>
<proteinExistence type="predicted"/>
<dbReference type="FunFam" id="3.40.50.970:FF:000022">
    <property type="entry name" value="2-oxoglutarate ferredoxin oxidoreductase alpha subunit"/>
    <property type="match status" value="1"/>
</dbReference>
<dbReference type="GO" id="GO:0016491">
    <property type="term" value="F:oxidoreductase activity"/>
    <property type="evidence" value="ECO:0007669"/>
    <property type="project" value="UniProtKB-KW"/>
</dbReference>
<dbReference type="Gene3D" id="3.40.50.920">
    <property type="match status" value="1"/>
</dbReference>
<dbReference type="NCBIfam" id="NF006412">
    <property type="entry name" value="PRK08659.1"/>
    <property type="match status" value="1"/>
</dbReference>
<dbReference type="InterPro" id="IPR002880">
    <property type="entry name" value="Pyrv_Fd/Flavodoxin_OxRdtase_N"/>
</dbReference>
<evidence type="ECO:0000313" key="5">
    <source>
        <dbReference type="Proteomes" id="UP000198636"/>
    </source>
</evidence>
<dbReference type="Pfam" id="PF01855">
    <property type="entry name" value="POR_N"/>
    <property type="match status" value="1"/>
</dbReference>
<dbReference type="FunFam" id="3.40.50.920:FF:000013">
    <property type="entry name" value="Ferredoxin oxidoreductase alpha subunit"/>
    <property type="match status" value="1"/>
</dbReference>
<feature type="domain" description="Pyruvate:ferredoxin oxidoreductase core" evidence="3">
    <location>
        <begin position="277"/>
        <end position="371"/>
    </location>
</feature>
<dbReference type="InterPro" id="IPR029061">
    <property type="entry name" value="THDP-binding"/>
</dbReference>
<dbReference type="EMBL" id="FMUS01000028">
    <property type="protein sequence ID" value="SCZ01402.1"/>
    <property type="molecule type" value="Genomic_DNA"/>
</dbReference>
<reference evidence="4 5" key="1">
    <citation type="submission" date="2016-10" db="EMBL/GenBank/DDBJ databases">
        <authorList>
            <person name="de Groot N.N."/>
        </authorList>
    </citation>
    <scope>NUCLEOTIDE SEQUENCE [LARGE SCALE GENOMIC DNA]</scope>
    <source>
        <strain evidence="4 5">DSM 18978</strain>
    </source>
</reference>
<dbReference type="PANTHER" id="PTHR43088">
    <property type="entry name" value="SUBUNIT OF PYRUVATE:FLAVODOXIN OXIDOREDUCTASE-RELATED"/>
    <property type="match status" value="1"/>
</dbReference>
<feature type="domain" description="Pyruvate flavodoxin/ferredoxin oxidoreductase pyrimidine binding" evidence="2">
    <location>
        <begin position="17"/>
        <end position="248"/>
    </location>
</feature>
<dbReference type="InterPro" id="IPR033412">
    <property type="entry name" value="PFOR_II"/>
</dbReference>
<protein>
    <submittedName>
        <fullName evidence="4">2-oxoglutarate ferredoxin oxidoreductase, alpha subunit</fullName>
    </submittedName>
</protein>
<dbReference type="STRING" id="1120976.SAMN03080606_03585"/>
<accession>A0A1G5KLE0</accession>
<dbReference type="CDD" id="cd07034">
    <property type="entry name" value="TPP_PYR_PFOR_IOR-alpha_like"/>
    <property type="match status" value="1"/>
</dbReference>
<dbReference type="Gene3D" id="3.40.50.970">
    <property type="match status" value="1"/>
</dbReference>
<evidence type="ECO:0000259" key="2">
    <source>
        <dbReference type="Pfam" id="PF01855"/>
    </source>
</evidence>
<dbReference type="AlphaFoldDB" id="A0A1G5KLE0"/>
<dbReference type="OrthoDB" id="9794954at2"/>
<dbReference type="Proteomes" id="UP000198636">
    <property type="component" value="Unassembled WGS sequence"/>
</dbReference>
<evidence type="ECO:0000313" key="4">
    <source>
        <dbReference type="EMBL" id="SCZ01402.1"/>
    </source>
</evidence>
<dbReference type="RefSeq" id="WP_091546300.1">
    <property type="nucleotide sequence ID" value="NZ_FMUS01000028.1"/>
</dbReference>
<keyword evidence="1" id="KW-0560">Oxidoreductase</keyword>
<dbReference type="InterPro" id="IPR052368">
    <property type="entry name" value="2-oxoacid_oxidoreductase"/>
</dbReference>
<sequence>MSNRQIKLMQGNEACVEGALAAGMKFYAGYPITPSTEIAELCSQKLPVVGGKFIQMEDEIAGMAATIGGSLAGLKSMTATSGPGFSLKQENIGYAALTEVPCVIVDVQRAGPSTGLPTAPSQGDIMQAKWGTHGDHPVIALSPTSVRETFDLTVKAFNLSEKYRTPVLLMLDEIVGHMREKIEIPNLDEIEVFDRVKPKVCDDSYRAYRVEEGQLVPPMAAFGEGFHFHVTGLMHDEYGFPSNDSEVADKLLRRIMDKIDNNVDDIVIFEEEFTEDAELLILAYGGTYRSARSAVKKARSEGLKVGLFKALTIWPFPETRVKELTNNIKKILVPELNLGQYVQEVERVVKNTADVYSLGKVNGEAITPDEILAKIREVL</sequence>
<organism evidence="4 5">
    <name type="scientific">Alkaliphilus peptidifermentans DSM 18978</name>
    <dbReference type="NCBI Taxonomy" id="1120976"/>
    <lineage>
        <taxon>Bacteria</taxon>
        <taxon>Bacillati</taxon>
        <taxon>Bacillota</taxon>
        <taxon>Clostridia</taxon>
        <taxon>Peptostreptococcales</taxon>
        <taxon>Natronincolaceae</taxon>
        <taxon>Alkaliphilus</taxon>
    </lineage>
</organism>
<keyword evidence="5" id="KW-1185">Reference proteome</keyword>
<dbReference type="SUPFAM" id="SSF52922">
    <property type="entry name" value="TK C-terminal domain-like"/>
    <property type="match status" value="1"/>
</dbReference>
<gene>
    <name evidence="4" type="ORF">SAMN03080606_03585</name>
</gene>
<name>A0A1G5KLE0_9FIRM</name>
<evidence type="ECO:0000256" key="1">
    <source>
        <dbReference type="ARBA" id="ARBA00023002"/>
    </source>
</evidence>
<dbReference type="Pfam" id="PF17147">
    <property type="entry name" value="PFOR_II"/>
    <property type="match status" value="1"/>
</dbReference>
<dbReference type="PANTHER" id="PTHR43088:SF1">
    <property type="entry name" value="SUBUNIT OF PYRUVATE:FLAVODOXIN OXIDOREDUCTASE"/>
    <property type="match status" value="1"/>
</dbReference>
<evidence type="ECO:0000259" key="3">
    <source>
        <dbReference type="Pfam" id="PF17147"/>
    </source>
</evidence>